<sequence>MDETLEVLSPPSSTDEGEKVPESPKPLAFTIDFGEEKSINNQRLKSMVEKYQKKHRRGQSLSKIEDASTSTTAIKKPPQCLSGNLPRKSNYLPELPNAMSSMEKSTRGLNMLKLELPLKNTTTDKFQCSSPEDLKNGSIEDEEQISPSLLEDCRRLSSPDKNDVHEFVEGTEFDFDISDAVSDAGTYTLDADNYSEEQKARMSIDHKFEIEEVSVFRKTQEYVQSLATLEQEVTPVEEEAPTPVQKPQTLSFAQNNQPSKLSPIVSPTQNISIMQYEGEPKPVNFMESTNRTFSKIMMPSPKARTGIGLEKEADHGNIISITSSGAFRTKEERDRINRRKLSLAKSEIQVQTYISNNEEDAPKDVHELKPLRRNLSANLVLVSENVPQTINNIKSKNALQEEIVQTNVSVGKVVNLPPCIGGMSGKNSPTKIPSPIHTSRPRSRTSSNSLNVDLSDSSLETESYLRPTQCLLNSLQQKLSMENSDNDCDNYETKYLNNDARNLLKKPTHIRHNSLDDRNMKTNKLEHFQNKNFIDQSYANVLNQYSHGKVHKIQNSPNNSPIRRSSSFSTKNHINTKCSNITQKESNIRNSPNLGRNGSIQRSSSTATMRSSMLIRHADHRMDRNQFGETESSSEEDLKHNIRKKDITNTRYNRAFSLRRGRLESESPPGRCPNTPEMHRKFQPNEHIRSERAISVDRKPKVSSNEVQSKYLQNLSKPKTVQLKAEVKLPQKIGNLATKPSPKPQVFSRTDTGRFSMRTNKPPPVTNSQKTIRKEIPVGKKPSGPRSNSSLTSKEVDFQNWKRRKSYDPRKAAAEGKRKAELAKKNSTPMTQSYHEANQDCDSSPSHSSSVHRSQSFHGTAALEQYVSSEEEEEDLTLSPDEGFSPPTPSPCDMSPNHVNLRYAWKDPRLHHHHH</sequence>
<feature type="compositionally biased region" description="Low complexity" evidence="1">
    <location>
        <begin position="602"/>
        <end position="613"/>
    </location>
</feature>
<feature type="region of interest" description="Disordered" evidence="1">
    <location>
        <begin position="1"/>
        <end position="26"/>
    </location>
</feature>
<feature type="compositionally biased region" description="Polar residues" evidence="1">
    <location>
        <begin position="59"/>
        <end position="73"/>
    </location>
</feature>
<feature type="compositionally biased region" description="Polar residues" evidence="1">
    <location>
        <begin position="826"/>
        <end position="842"/>
    </location>
</feature>
<dbReference type="GeneID" id="108565937"/>
<reference evidence="3 4" key="1">
    <citation type="submission" date="2025-05" db="UniProtKB">
        <authorList>
            <consortium name="RefSeq"/>
        </authorList>
    </citation>
    <scope>IDENTIFICATION</scope>
    <source>
        <tissue evidence="3 4">Whole Larva</tissue>
    </source>
</reference>
<feature type="compositionally biased region" description="Low complexity" evidence="1">
    <location>
        <begin position="555"/>
        <end position="569"/>
    </location>
</feature>
<feature type="compositionally biased region" description="Low complexity" evidence="1">
    <location>
        <begin position="433"/>
        <end position="454"/>
    </location>
</feature>
<gene>
    <name evidence="3 4" type="primary">LOC108565937</name>
</gene>
<feature type="compositionally biased region" description="Low complexity" evidence="1">
    <location>
        <begin position="843"/>
        <end position="858"/>
    </location>
</feature>
<name>A0ABM1N2Q8_NICVS</name>
<evidence type="ECO:0000313" key="2">
    <source>
        <dbReference type="Proteomes" id="UP000695000"/>
    </source>
</evidence>
<accession>A0ABM1N2Q8</accession>
<organism evidence="2 4">
    <name type="scientific">Nicrophorus vespilloides</name>
    <name type="common">Boreal carrion beetle</name>
    <dbReference type="NCBI Taxonomy" id="110193"/>
    <lineage>
        <taxon>Eukaryota</taxon>
        <taxon>Metazoa</taxon>
        <taxon>Ecdysozoa</taxon>
        <taxon>Arthropoda</taxon>
        <taxon>Hexapoda</taxon>
        <taxon>Insecta</taxon>
        <taxon>Pterygota</taxon>
        <taxon>Neoptera</taxon>
        <taxon>Endopterygota</taxon>
        <taxon>Coleoptera</taxon>
        <taxon>Polyphaga</taxon>
        <taxon>Staphyliniformia</taxon>
        <taxon>Silphidae</taxon>
        <taxon>Nicrophorinae</taxon>
        <taxon>Nicrophorus</taxon>
    </lineage>
</organism>
<feature type="region of interest" description="Disordered" evidence="1">
    <location>
        <begin position="551"/>
        <end position="641"/>
    </location>
</feature>
<keyword evidence="2" id="KW-1185">Reference proteome</keyword>
<evidence type="ECO:0000313" key="3">
    <source>
        <dbReference type="RefSeq" id="XP_017781107.1"/>
    </source>
</evidence>
<feature type="compositionally biased region" description="Basic and acidic residues" evidence="1">
    <location>
        <begin position="806"/>
        <end position="824"/>
    </location>
</feature>
<feature type="region of interest" description="Disordered" evidence="1">
    <location>
        <begin position="735"/>
        <end position="895"/>
    </location>
</feature>
<dbReference type="RefSeq" id="XP_017781107.1">
    <property type="nucleotide sequence ID" value="XM_017925618.1"/>
</dbReference>
<dbReference type="Proteomes" id="UP000695000">
    <property type="component" value="Unplaced"/>
</dbReference>
<proteinExistence type="predicted"/>
<protein>
    <submittedName>
        <fullName evidence="3 4">Uncharacterized protein LOC108565937</fullName>
    </submittedName>
</protein>
<evidence type="ECO:0000313" key="4">
    <source>
        <dbReference type="RefSeq" id="XP_017781108.1"/>
    </source>
</evidence>
<feature type="compositionally biased region" description="Basic and acidic residues" evidence="1">
    <location>
        <begin position="616"/>
        <end position="626"/>
    </location>
</feature>
<evidence type="ECO:0000256" key="1">
    <source>
        <dbReference type="SAM" id="MobiDB-lite"/>
    </source>
</evidence>
<feature type="region of interest" description="Disordered" evidence="1">
    <location>
        <begin position="421"/>
        <end position="454"/>
    </location>
</feature>
<feature type="compositionally biased region" description="Polar residues" evidence="1">
    <location>
        <begin position="570"/>
        <end position="601"/>
    </location>
</feature>
<feature type="region of interest" description="Disordered" evidence="1">
    <location>
        <begin position="51"/>
        <end position="87"/>
    </location>
</feature>
<dbReference type="RefSeq" id="XP_017781108.1">
    <property type="nucleotide sequence ID" value="XM_017925619.1"/>
</dbReference>